<accession>D1AM79</accession>
<sequence>MKKKAYGRPTLTGKKKLKFEQTVYDKQVDPDGILREPNIGEIIPWKPGEPRKGIVDFGHNSGSSYKEIFEKYKHVK</sequence>
<proteinExistence type="predicted"/>
<dbReference type="Proteomes" id="UP000000845">
    <property type="component" value="Chromosome"/>
</dbReference>
<protein>
    <submittedName>
        <fullName evidence="1">Uncharacterized protein</fullName>
    </submittedName>
</protein>
<evidence type="ECO:0000313" key="1">
    <source>
        <dbReference type="EMBL" id="ACZ09453.1"/>
    </source>
</evidence>
<dbReference type="HOGENOM" id="CLU_2652386_0_0_0"/>
<name>D1AM79_SEBTE</name>
<dbReference type="AlphaFoldDB" id="D1AM79"/>
<reference evidence="1 2" key="2">
    <citation type="journal article" date="2010" name="Stand. Genomic Sci.">
        <title>Complete genome sequence of Sebaldella termitidis type strain (NCTC 11300).</title>
        <authorList>
            <person name="Harmon-Smith M."/>
            <person name="Celia L."/>
            <person name="Chertkov O."/>
            <person name="Lapidus A."/>
            <person name="Copeland A."/>
            <person name="Glavina Del Rio T."/>
            <person name="Nolan M."/>
            <person name="Lucas S."/>
            <person name="Tice H."/>
            <person name="Cheng J.F."/>
            <person name="Han C."/>
            <person name="Detter J.C."/>
            <person name="Bruce D."/>
            <person name="Goodwin L."/>
            <person name="Pitluck S."/>
            <person name="Pati A."/>
            <person name="Liolios K."/>
            <person name="Ivanova N."/>
            <person name="Mavromatis K."/>
            <person name="Mikhailova N."/>
            <person name="Chen A."/>
            <person name="Palaniappan K."/>
            <person name="Land M."/>
            <person name="Hauser L."/>
            <person name="Chang Y.J."/>
            <person name="Jeffries C.D."/>
            <person name="Brettin T."/>
            <person name="Goker M."/>
            <person name="Beck B."/>
            <person name="Bristow J."/>
            <person name="Eisen J.A."/>
            <person name="Markowitz V."/>
            <person name="Hugenholtz P."/>
            <person name="Kyrpides N.C."/>
            <person name="Klenk H.P."/>
            <person name="Chen F."/>
        </authorList>
    </citation>
    <scope>NUCLEOTIDE SEQUENCE [LARGE SCALE GENOMIC DNA]</scope>
    <source>
        <strain evidence="2">ATCC 33386 / NCTC 11300</strain>
    </source>
</reference>
<reference evidence="2" key="1">
    <citation type="submission" date="2009-09" db="EMBL/GenBank/DDBJ databases">
        <title>The complete chromosome of Sebaldella termitidis ATCC 33386.</title>
        <authorList>
            <consortium name="US DOE Joint Genome Institute (JGI-PGF)"/>
            <person name="Lucas S."/>
            <person name="Copeland A."/>
            <person name="Lapidus A."/>
            <person name="Glavina del Rio T."/>
            <person name="Dalin E."/>
            <person name="Tice H."/>
            <person name="Bruce D."/>
            <person name="Goodwin L."/>
            <person name="Pitluck S."/>
            <person name="Kyrpides N."/>
            <person name="Mavromatis K."/>
            <person name="Ivanova N."/>
            <person name="Mikhailova N."/>
            <person name="Sims D."/>
            <person name="Meincke L."/>
            <person name="Brettin T."/>
            <person name="Detter J.C."/>
            <person name="Han C."/>
            <person name="Larimer F."/>
            <person name="Land M."/>
            <person name="Hauser L."/>
            <person name="Markowitz V."/>
            <person name="Cheng J.F."/>
            <person name="Hugenholtz P."/>
            <person name="Woyke T."/>
            <person name="Wu D."/>
            <person name="Eisen J.A."/>
        </authorList>
    </citation>
    <scope>NUCLEOTIDE SEQUENCE [LARGE SCALE GENOMIC DNA]</scope>
    <source>
        <strain evidence="2">ATCC 33386 / NCTC 11300</strain>
    </source>
</reference>
<dbReference type="RefSeq" id="WP_012862047.1">
    <property type="nucleotide sequence ID" value="NC_013517.1"/>
</dbReference>
<dbReference type="KEGG" id="str:Sterm_2607"/>
<gene>
    <name evidence="1" type="ordered locus">Sterm_2607</name>
</gene>
<keyword evidence="2" id="KW-1185">Reference proteome</keyword>
<evidence type="ECO:0000313" key="2">
    <source>
        <dbReference type="Proteomes" id="UP000000845"/>
    </source>
</evidence>
<organism evidence="1 2">
    <name type="scientific">Sebaldella termitidis (strain ATCC 33386 / NCTC 11300)</name>
    <dbReference type="NCBI Taxonomy" id="526218"/>
    <lineage>
        <taxon>Bacteria</taxon>
        <taxon>Fusobacteriati</taxon>
        <taxon>Fusobacteriota</taxon>
        <taxon>Fusobacteriia</taxon>
        <taxon>Fusobacteriales</taxon>
        <taxon>Leptotrichiaceae</taxon>
        <taxon>Sebaldella</taxon>
    </lineage>
</organism>
<dbReference type="EMBL" id="CP001739">
    <property type="protein sequence ID" value="ACZ09453.1"/>
    <property type="molecule type" value="Genomic_DNA"/>
</dbReference>